<reference evidence="30 31" key="1">
    <citation type="submission" date="2019-04" db="EMBL/GenBank/DDBJ databases">
        <title>Thalassotalea guangxiensis sp. nov., isolated from sediment of the coastal wetland.</title>
        <authorList>
            <person name="Zheng S."/>
            <person name="Zhang D."/>
        </authorList>
    </citation>
    <scope>NUCLEOTIDE SEQUENCE [LARGE SCALE GENOMIC DNA]</scope>
    <source>
        <strain evidence="30 31">ZS-4</strain>
    </source>
</reference>
<keyword evidence="9" id="KW-0645">Protease</keyword>
<evidence type="ECO:0000256" key="25">
    <source>
        <dbReference type="SAM" id="MobiDB-lite"/>
    </source>
</evidence>
<feature type="domain" description="Glycosyl transferase family 51" evidence="28">
    <location>
        <begin position="174"/>
        <end position="345"/>
    </location>
</feature>
<keyword evidence="16" id="KW-0046">Antibiotic resistance</keyword>
<comment type="function">
    <text evidence="1 23">Cell wall formation. Synthesis of cross-linked peptidoglycan from the lipid intermediates. The enzyme has a penicillin-insensitive transglycosylase N-terminal domain (formation of linear glycan strands) and a penicillin-sensitive transpeptidase C-terminal domain (cross-linking of the peptide subunits).</text>
</comment>
<evidence type="ECO:0000256" key="3">
    <source>
        <dbReference type="ARBA" id="ARBA00004752"/>
    </source>
</evidence>
<dbReference type="SUPFAM" id="SSF56601">
    <property type="entry name" value="beta-lactamase/transpeptidase-like"/>
    <property type="match status" value="1"/>
</dbReference>
<evidence type="ECO:0000256" key="26">
    <source>
        <dbReference type="SAM" id="Phobius"/>
    </source>
</evidence>
<dbReference type="Pfam" id="PF00912">
    <property type="entry name" value="Transgly"/>
    <property type="match status" value="1"/>
</dbReference>
<evidence type="ECO:0000256" key="13">
    <source>
        <dbReference type="ARBA" id="ARBA00022960"/>
    </source>
</evidence>
<keyword evidence="17" id="KW-0511">Multifunctional enzyme</keyword>
<dbReference type="SUPFAM" id="SSF53955">
    <property type="entry name" value="Lysozyme-like"/>
    <property type="match status" value="1"/>
</dbReference>
<evidence type="ECO:0000256" key="16">
    <source>
        <dbReference type="ARBA" id="ARBA00023251"/>
    </source>
</evidence>
<dbReference type="InterPro" id="IPR036950">
    <property type="entry name" value="PBP_transglycosylase"/>
</dbReference>
<protein>
    <recommendedName>
        <fullName evidence="6 22">Penicillin-binding protein 1B</fullName>
        <shortName evidence="23">PBP-1b</shortName>
        <shortName evidence="23">PBP1b</shortName>
    </recommendedName>
    <alternativeName>
        <fullName evidence="19 23">Murein polymerase</fullName>
    </alternativeName>
</protein>
<dbReference type="GO" id="GO:0006508">
    <property type="term" value="P:proteolysis"/>
    <property type="evidence" value="ECO:0007669"/>
    <property type="project" value="UniProtKB-KW"/>
</dbReference>
<evidence type="ECO:0000256" key="4">
    <source>
        <dbReference type="ARBA" id="ARBA00007090"/>
    </source>
</evidence>
<evidence type="ECO:0000256" key="15">
    <source>
        <dbReference type="ARBA" id="ARBA00023136"/>
    </source>
</evidence>
<dbReference type="Gene3D" id="3.30.2060.10">
    <property type="entry name" value="Penicillin-binding protein 1b domain"/>
    <property type="match status" value="1"/>
</dbReference>
<dbReference type="GO" id="GO:0008360">
    <property type="term" value="P:regulation of cell shape"/>
    <property type="evidence" value="ECO:0007669"/>
    <property type="project" value="UniProtKB-UniRule"/>
</dbReference>
<dbReference type="PANTHER" id="PTHR32282">
    <property type="entry name" value="BINDING PROTEIN TRANSPEPTIDASE, PUTATIVE-RELATED"/>
    <property type="match status" value="1"/>
</dbReference>
<evidence type="ECO:0000256" key="14">
    <source>
        <dbReference type="ARBA" id="ARBA00022984"/>
    </source>
</evidence>
<keyword evidence="11 23" id="KW-0808">Transferase</keyword>
<evidence type="ECO:0000256" key="9">
    <source>
        <dbReference type="ARBA" id="ARBA00022670"/>
    </source>
</evidence>
<keyword evidence="8" id="KW-0121">Carboxypeptidase</keyword>
<feature type="domain" description="Penicillin-binding protein transpeptidase" evidence="27">
    <location>
        <begin position="438"/>
        <end position="678"/>
    </location>
</feature>
<evidence type="ECO:0000256" key="19">
    <source>
        <dbReference type="ARBA" id="ARBA00032454"/>
    </source>
</evidence>
<dbReference type="GO" id="GO:0009274">
    <property type="term" value="C:peptidoglycan-based cell wall"/>
    <property type="evidence" value="ECO:0007669"/>
    <property type="project" value="UniProtKB-UniRule"/>
</dbReference>
<dbReference type="RefSeq" id="WP_136735836.1">
    <property type="nucleotide sequence ID" value="NZ_SWDB01000021.1"/>
</dbReference>
<evidence type="ECO:0000313" key="31">
    <source>
        <dbReference type="Proteomes" id="UP000307999"/>
    </source>
</evidence>
<accession>A0A4U1B4V6</accession>
<comment type="similarity">
    <text evidence="5 23">In the N-terminal section; belongs to the glycosyltransferase 51 family.</text>
</comment>
<dbReference type="GO" id="GO:0005886">
    <property type="term" value="C:plasma membrane"/>
    <property type="evidence" value="ECO:0007669"/>
    <property type="project" value="UniProtKB-SubCell"/>
</dbReference>
<evidence type="ECO:0000256" key="24">
    <source>
        <dbReference type="PIRSR" id="PIRSR002799-1"/>
    </source>
</evidence>
<dbReference type="GO" id="GO:0030288">
    <property type="term" value="C:outer membrane-bounded periplasmic space"/>
    <property type="evidence" value="ECO:0007669"/>
    <property type="project" value="TreeGrafter"/>
</dbReference>
<dbReference type="GO" id="GO:0008658">
    <property type="term" value="F:penicillin binding"/>
    <property type="evidence" value="ECO:0007669"/>
    <property type="project" value="UniProtKB-UniRule"/>
</dbReference>
<dbReference type="Gene3D" id="3.40.710.10">
    <property type="entry name" value="DD-peptidase/beta-lactamase superfamily"/>
    <property type="match status" value="1"/>
</dbReference>
<evidence type="ECO:0000256" key="17">
    <source>
        <dbReference type="ARBA" id="ARBA00023268"/>
    </source>
</evidence>
<evidence type="ECO:0000256" key="12">
    <source>
        <dbReference type="ARBA" id="ARBA00022801"/>
    </source>
</evidence>
<dbReference type="PANTHER" id="PTHR32282:SF11">
    <property type="entry name" value="PENICILLIN-BINDING PROTEIN 1B"/>
    <property type="match status" value="1"/>
</dbReference>
<comment type="catalytic activity">
    <reaction evidence="21">
        <text>[GlcNAc-(1-&gt;4)-Mur2Ac(oyl-L-Ala-gamma-D-Glu-L-Lys-D-Ala-D-Ala)](n)-di-trans,octa-cis-undecaprenyl diphosphate + beta-D-GlcNAc-(1-&gt;4)-Mur2Ac(oyl-L-Ala-gamma-D-Glu-L-Lys-D-Ala-D-Ala)-di-trans,octa-cis-undecaprenyl diphosphate = [GlcNAc-(1-&gt;4)-Mur2Ac(oyl-L-Ala-gamma-D-Glu-L-Lys-D-Ala-D-Ala)](n+1)-di-trans,octa-cis-undecaprenyl diphosphate + di-trans,octa-cis-undecaprenyl diphosphate + H(+)</text>
        <dbReference type="Rhea" id="RHEA:23708"/>
        <dbReference type="Rhea" id="RHEA-COMP:9602"/>
        <dbReference type="Rhea" id="RHEA-COMP:9603"/>
        <dbReference type="ChEBI" id="CHEBI:15378"/>
        <dbReference type="ChEBI" id="CHEBI:58405"/>
        <dbReference type="ChEBI" id="CHEBI:60033"/>
        <dbReference type="ChEBI" id="CHEBI:78435"/>
        <dbReference type="EC" id="2.4.99.28"/>
    </reaction>
</comment>
<dbReference type="GO" id="GO:0008955">
    <property type="term" value="F:peptidoglycan glycosyltransferase activity"/>
    <property type="evidence" value="ECO:0007669"/>
    <property type="project" value="UniProtKB-UniRule"/>
</dbReference>
<evidence type="ECO:0000259" key="27">
    <source>
        <dbReference type="Pfam" id="PF00905"/>
    </source>
</evidence>
<evidence type="ECO:0000256" key="21">
    <source>
        <dbReference type="ARBA" id="ARBA00049902"/>
    </source>
</evidence>
<evidence type="ECO:0000256" key="5">
    <source>
        <dbReference type="ARBA" id="ARBA00007739"/>
    </source>
</evidence>
<dbReference type="InterPro" id="IPR012338">
    <property type="entry name" value="Beta-lactam/transpept-like"/>
</dbReference>
<dbReference type="UniPathway" id="UPA00219"/>
<evidence type="ECO:0000256" key="18">
    <source>
        <dbReference type="ARBA" id="ARBA00023316"/>
    </source>
</evidence>
<evidence type="ECO:0000256" key="23">
    <source>
        <dbReference type="PIRNR" id="PIRNR002799"/>
    </source>
</evidence>
<dbReference type="NCBIfam" id="TIGR02074">
    <property type="entry name" value="PBP_1a_fam"/>
    <property type="match status" value="1"/>
</dbReference>
<feature type="active site" description="Acyl-ester intermediate; for transpeptidase activity" evidence="24">
    <location>
        <position position="475"/>
    </location>
</feature>
<keyword evidence="26" id="KW-0812">Transmembrane</keyword>
<dbReference type="FunFam" id="1.10.3810.10:FF:000001">
    <property type="entry name" value="Penicillin-binding protein 1A"/>
    <property type="match status" value="1"/>
</dbReference>
<feature type="transmembrane region" description="Helical" evidence="26">
    <location>
        <begin position="31"/>
        <end position="53"/>
    </location>
</feature>
<dbReference type="GO" id="GO:0046677">
    <property type="term" value="P:response to antibiotic"/>
    <property type="evidence" value="ECO:0007669"/>
    <property type="project" value="UniProtKB-UniRule"/>
</dbReference>
<comment type="similarity">
    <text evidence="4 23">In the C-terminal section; belongs to the transpeptidase family.</text>
</comment>
<dbReference type="OrthoDB" id="9766909at2"/>
<evidence type="ECO:0000259" key="28">
    <source>
        <dbReference type="Pfam" id="PF00912"/>
    </source>
</evidence>
<evidence type="ECO:0000256" key="7">
    <source>
        <dbReference type="ARBA" id="ARBA00022475"/>
    </source>
</evidence>
<comment type="subcellular location">
    <subcellularLocation>
        <location evidence="2">Cell membrane</location>
    </subcellularLocation>
</comment>
<dbReference type="InterPro" id="IPR050396">
    <property type="entry name" value="Glycosyltr_51/Transpeptidase"/>
</dbReference>
<keyword evidence="10 23" id="KW-0328">Glycosyltransferase</keyword>
<feature type="active site" description="Proton donor; for transglycosylase activity" evidence="24">
    <location>
        <position position="198"/>
    </location>
</feature>
<dbReference type="Pfam" id="PF00905">
    <property type="entry name" value="Transpeptidase"/>
    <property type="match status" value="1"/>
</dbReference>
<dbReference type="GO" id="GO:0071555">
    <property type="term" value="P:cell wall organization"/>
    <property type="evidence" value="ECO:0007669"/>
    <property type="project" value="UniProtKB-UniRule"/>
</dbReference>
<comment type="caution">
    <text evidence="30">The sequence shown here is derived from an EMBL/GenBank/DDBJ whole genome shotgun (WGS) entry which is preliminary data.</text>
</comment>
<dbReference type="InterPro" id="IPR023346">
    <property type="entry name" value="Lysozyme-like_dom_sf"/>
</dbReference>
<dbReference type="InterPro" id="IPR028166">
    <property type="entry name" value="UB2H"/>
</dbReference>
<feature type="region of interest" description="Disordered" evidence="25">
    <location>
        <begin position="1"/>
        <end position="23"/>
    </location>
</feature>
<proteinExistence type="inferred from homology"/>
<dbReference type="EMBL" id="SWDB01000021">
    <property type="protein sequence ID" value="TKB45349.1"/>
    <property type="molecule type" value="Genomic_DNA"/>
</dbReference>
<evidence type="ECO:0000256" key="22">
    <source>
        <dbReference type="NCBIfam" id="TIGR02071"/>
    </source>
</evidence>
<dbReference type="GO" id="GO:0009002">
    <property type="term" value="F:serine-type D-Ala-D-Ala carboxypeptidase activity"/>
    <property type="evidence" value="ECO:0007669"/>
    <property type="project" value="UniProtKB-EC"/>
</dbReference>
<keyword evidence="13 23" id="KW-0133">Cell shape</keyword>
<dbReference type="InterPro" id="IPR011813">
    <property type="entry name" value="PBP_1b"/>
</dbReference>
<dbReference type="GO" id="GO:0009252">
    <property type="term" value="P:peptidoglycan biosynthetic process"/>
    <property type="evidence" value="ECO:0007669"/>
    <property type="project" value="UniProtKB-UniRule"/>
</dbReference>
<comment type="catalytic activity">
    <reaction evidence="20">
        <text>Preferential cleavage: (Ac)2-L-Lys-D-Ala-|-D-Ala. Also transpeptidation of peptidyl-alanyl moieties that are N-acyl substituents of D-alanine.</text>
        <dbReference type="EC" id="3.4.16.4"/>
    </reaction>
</comment>
<evidence type="ECO:0000256" key="6">
    <source>
        <dbReference type="ARBA" id="ARBA00018637"/>
    </source>
</evidence>
<dbReference type="InterPro" id="IPR001264">
    <property type="entry name" value="Glyco_trans_51"/>
</dbReference>
<keyword evidence="31" id="KW-1185">Reference proteome</keyword>
<keyword evidence="15 26" id="KW-0472">Membrane</keyword>
<evidence type="ECO:0000313" key="30">
    <source>
        <dbReference type="EMBL" id="TKB45349.1"/>
    </source>
</evidence>
<dbReference type="NCBIfam" id="TIGR02071">
    <property type="entry name" value="PBP_1b"/>
    <property type="match status" value="1"/>
</dbReference>
<dbReference type="Proteomes" id="UP000307999">
    <property type="component" value="Unassembled WGS sequence"/>
</dbReference>
<keyword evidence="12" id="KW-0378">Hydrolase</keyword>
<dbReference type="InterPro" id="IPR001460">
    <property type="entry name" value="PCN-bd_Tpept"/>
</dbReference>
<keyword evidence="26" id="KW-1133">Transmembrane helix</keyword>
<name>A0A4U1B4V6_9GAMM</name>
<evidence type="ECO:0000256" key="2">
    <source>
        <dbReference type="ARBA" id="ARBA00004236"/>
    </source>
</evidence>
<evidence type="ECO:0000256" key="1">
    <source>
        <dbReference type="ARBA" id="ARBA00002624"/>
    </source>
</evidence>
<dbReference type="AlphaFoldDB" id="A0A4U1B4V6"/>
<dbReference type="PIRSF" id="PIRSF002799">
    <property type="entry name" value="PBP_1b"/>
    <property type="match status" value="1"/>
</dbReference>
<organism evidence="30 31">
    <name type="scientific">Thalassotalea mangrovi</name>
    <dbReference type="NCBI Taxonomy" id="2572245"/>
    <lineage>
        <taxon>Bacteria</taxon>
        <taxon>Pseudomonadati</taxon>
        <taxon>Pseudomonadota</taxon>
        <taxon>Gammaproteobacteria</taxon>
        <taxon>Alteromonadales</taxon>
        <taxon>Colwelliaceae</taxon>
        <taxon>Thalassotalea</taxon>
    </lineage>
</organism>
<evidence type="ECO:0000256" key="20">
    <source>
        <dbReference type="ARBA" id="ARBA00034000"/>
    </source>
</evidence>
<keyword evidence="7" id="KW-1003">Cell membrane</keyword>
<gene>
    <name evidence="30" type="primary">mrcB</name>
    <name evidence="30" type="ORF">E8M12_09120</name>
</gene>
<evidence type="ECO:0000259" key="29">
    <source>
        <dbReference type="Pfam" id="PF14814"/>
    </source>
</evidence>
<sequence length="790" mass="88474">MSAKTKATSKAKKNAPKKSTNSAVGGPVSRYVLATGLKLGLAILVIVIFYGIYLDGKVRHKFEGQRWQVPAQVYGAVPTLTLEQNVDFNNIELQLLQLNYQRVSRVVEPGQFTRKGPRLIIYRREFDFGLGLEAPAKIEIEQQAGEVYRLSFNDVETYKVQLEPLLLERILSAEGEDRVFVPLEQVPQSMVEALLFVEDKDFYHHHGLSFTGIARAFWQNLKAGARVQGGSTLTQQLAKNMYLNRDKTLWRKVNEALIAVILEWRYSKDQILEAYVNEVYLGQHYGHGVYGLGLASKFYFGKPLSLLSDEQVALLIGVVKGPSYYDPWKNPERALERRDLVLRVMFENHLLDRDSYQQAIATPLNIRPNRRFAQRSFPAYSQQVRRELKQFGATQALQSGLRIFTGFDFVKQINAERSIRNQLDALEQRQGVNELQAAMVVTNIKDASIAAIVGDRNVKFSGFNRALDAKRPIGSLIKPAVYASALERFEHYNLATPLTDEPLTMHNNQGQTWEPKNYDGKYRGKVTLLEGLSRSLNIPTVNLGMALGLENVANMLKTLGYDGNVSLVPSTLLGSVSMSPLQVSQWYSTLANNGMYNKSRAITAIYTSSGKVVWQKPQVADQRLSLQGSYLIDYAMKTVTKTGTAKTLKWQFPGLTLAGKTGTSNDLRDSWFVGYDQDTLVTSWIGRDDNQSTGLTGSSGALSLYSEFLSAQGGHSRFDLLPEGVEMTNFEIATGNAVTSECMEMARYPAVRDGLFHTDTCLQPKPKVKSWFEKLFGRNDDQDDAVSTGH</sequence>
<keyword evidence="14 23" id="KW-0573">Peptidoglycan synthesis</keyword>
<dbReference type="Pfam" id="PF14814">
    <property type="entry name" value="UB2H"/>
    <property type="match status" value="1"/>
</dbReference>
<comment type="pathway">
    <text evidence="3 23">Cell wall biogenesis; peptidoglycan biosynthesis.</text>
</comment>
<dbReference type="Gene3D" id="1.10.3810.10">
    <property type="entry name" value="Biosynthetic peptidoglycan transglycosylase-like"/>
    <property type="match status" value="1"/>
</dbReference>
<evidence type="ECO:0000256" key="8">
    <source>
        <dbReference type="ARBA" id="ARBA00022645"/>
    </source>
</evidence>
<dbReference type="Gene3D" id="1.20.5.100">
    <property type="entry name" value="Cytochrome c1, transmembrane anchor, C-terminal"/>
    <property type="match status" value="1"/>
</dbReference>
<evidence type="ECO:0000256" key="10">
    <source>
        <dbReference type="ARBA" id="ARBA00022676"/>
    </source>
</evidence>
<feature type="domain" description="Bifunctional transglycosylase second" evidence="29">
    <location>
        <begin position="83"/>
        <end position="151"/>
    </location>
</feature>
<evidence type="ECO:0000256" key="11">
    <source>
        <dbReference type="ARBA" id="ARBA00022679"/>
    </source>
</evidence>
<feature type="compositionally biased region" description="Basic residues" evidence="25">
    <location>
        <begin position="7"/>
        <end position="16"/>
    </location>
</feature>
<keyword evidence="18 23" id="KW-0961">Cell wall biogenesis/degradation</keyword>